<accession>A0AAU8B059</accession>
<organism evidence="2">
    <name type="scientific">Dulem virus 90</name>
    <dbReference type="NCBI Taxonomy" id="3145801"/>
    <lineage>
        <taxon>Viruses</taxon>
        <taxon>Monodnaviria</taxon>
        <taxon>Sangervirae</taxon>
        <taxon>Phixviricota</taxon>
        <taxon>Malgrandaviricetes</taxon>
        <taxon>Petitvirales</taxon>
        <taxon>Microviridae</taxon>
        <taxon>Microvirus</taxon>
    </lineage>
</organism>
<proteinExistence type="predicted"/>
<evidence type="ECO:0000256" key="1">
    <source>
        <dbReference type="SAM" id="Phobius"/>
    </source>
</evidence>
<keyword evidence="1" id="KW-0812">Transmembrane</keyword>
<feature type="transmembrane region" description="Helical" evidence="1">
    <location>
        <begin position="6"/>
        <end position="30"/>
    </location>
</feature>
<keyword evidence="1" id="KW-0472">Membrane</keyword>
<evidence type="ECO:0000313" key="3">
    <source>
        <dbReference type="EMBL" id="XCD07211.1"/>
    </source>
</evidence>
<protein>
    <submittedName>
        <fullName evidence="2">Uncharacterized protein</fullName>
    </submittedName>
</protein>
<keyword evidence="1" id="KW-1133">Transmembrane helix</keyword>
<evidence type="ECO:0000313" key="2">
    <source>
        <dbReference type="EMBL" id="XCD05657.1"/>
    </source>
</evidence>
<dbReference type="EMBL" id="PP511766">
    <property type="protein sequence ID" value="XCD07211.1"/>
    <property type="molecule type" value="Genomic_DNA"/>
</dbReference>
<dbReference type="EMBL" id="PP511589">
    <property type="protein sequence ID" value="XCD05657.1"/>
    <property type="molecule type" value="Genomic_DNA"/>
</dbReference>
<sequence>MKDLFYFVAALALFFWLVVPGCALIVGMAVK</sequence>
<reference evidence="2" key="1">
    <citation type="submission" date="2024-03" db="EMBL/GenBank/DDBJ databases">
        <title>Diverse circular DNA viruses in blood, oral, and fecal samples of captive lemurs.</title>
        <authorList>
            <person name="Paietta E.N."/>
            <person name="Kraberger S."/>
            <person name="Lund M.C."/>
            <person name="Custer J.M."/>
            <person name="Vargas K.M."/>
            <person name="Ehmke E.E."/>
            <person name="Yoder A.D."/>
            <person name="Varsani A."/>
        </authorList>
    </citation>
    <scope>NUCLEOTIDE SEQUENCE</scope>
    <source>
        <strain evidence="2">Duke_24FS_126</strain>
        <strain evidence="3">Duke_26_105</strain>
    </source>
</reference>
<name>A0AAU8B059_9VIRU</name>